<organism evidence="7 8">
    <name type="scientific">Pythium oligandrum</name>
    <name type="common">Mycoparasitic fungus</name>
    <dbReference type="NCBI Taxonomy" id="41045"/>
    <lineage>
        <taxon>Eukaryota</taxon>
        <taxon>Sar</taxon>
        <taxon>Stramenopiles</taxon>
        <taxon>Oomycota</taxon>
        <taxon>Peronosporomycetes</taxon>
        <taxon>Pythiales</taxon>
        <taxon>Pythiaceae</taxon>
        <taxon>Pythium</taxon>
    </lineage>
</organism>
<feature type="compositionally biased region" description="Basic and acidic residues" evidence="4">
    <location>
        <begin position="421"/>
        <end position="431"/>
    </location>
</feature>
<dbReference type="GO" id="GO:0043657">
    <property type="term" value="C:host cell"/>
    <property type="evidence" value="ECO:0007669"/>
    <property type="project" value="UniProtKB-SubCell"/>
</dbReference>
<dbReference type="GO" id="GO:0005576">
    <property type="term" value="C:extracellular region"/>
    <property type="evidence" value="ECO:0007669"/>
    <property type="project" value="UniProtKB-SubCell"/>
</dbReference>
<evidence type="ECO:0000256" key="4">
    <source>
        <dbReference type="SAM" id="MobiDB-lite"/>
    </source>
</evidence>
<dbReference type="PANTHER" id="PTHR34737">
    <property type="entry name" value="EF-HAND DOMAIN-CONTAINING PROTEIN"/>
    <property type="match status" value="1"/>
</dbReference>
<keyword evidence="8" id="KW-1185">Reference proteome</keyword>
<comment type="subcellular location">
    <subcellularLocation>
        <location evidence="1">Host cell</location>
    </subcellularLocation>
    <subcellularLocation>
        <location evidence="2">Secreted</location>
    </subcellularLocation>
</comment>
<sequence length="452" mass="49902">MAPRIPLCCFVSDGSIVTIKIDPAAHVEQLRDAIFFKQAFNYLGRFPSSAMSLYLVQTSFGTWMTEIDHELKKMFKDGFCSGCKELRPTWHVQDYFKPDDSTPANAIHVLVILPPNVIVPREEFQAAMMKARAEAASIATEKAEQAKYRKQKRAKRVVLKNKHKKPRRWTKSTHFRIWCSVFEAGGVFSIKVCHDEGYFGPLRKVFRKQMYERIYGFRGYTMSLYLAQKANGEWLRDDLKLDAFIRNEDPDNYDDLDIRIPNGNGINGVEALGHANPNGGGTLNLFGRAFDAAGFQWTTEFCQTDSDGDGATNGEELGDPCCQWTQGTRLQASSAVTHPGVANPFTNDQLASLKCQELSTPPETPEPVAPAPSPVSDADDPSNAPSPQSVLPPLLPSGAPVTPPTPASPMTPSPVQSKKPAKVEKVDTSDAHRTSRFTMALVVGLCSVLFAM</sequence>
<dbReference type="InterPro" id="IPR045379">
    <property type="entry name" value="Crinkler_N"/>
</dbReference>
<keyword evidence="3" id="KW-0964">Secreted</keyword>
<proteinExistence type="predicted"/>
<name>A0A8K1CA14_PYTOL</name>
<dbReference type="OrthoDB" id="129121at2759"/>
<evidence type="ECO:0000256" key="2">
    <source>
        <dbReference type="ARBA" id="ARBA00004613"/>
    </source>
</evidence>
<evidence type="ECO:0000313" key="7">
    <source>
        <dbReference type="EMBL" id="TMW59484.1"/>
    </source>
</evidence>
<evidence type="ECO:0000256" key="1">
    <source>
        <dbReference type="ARBA" id="ARBA00004340"/>
    </source>
</evidence>
<evidence type="ECO:0000313" key="8">
    <source>
        <dbReference type="Proteomes" id="UP000794436"/>
    </source>
</evidence>
<dbReference type="Pfam" id="PF24784">
    <property type="entry name" value="Temptin_C"/>
    <property type="match status" value="1"/>
</dbReference>
<dbReference type="InterPro" id="IPR055313">
    <property type="entry name" value="Temptin-like"/>
</dbReference>
<dbReference type="EMBL" id="SPLM01000109">
    <property type="protein sequence ID" value="TMW59484.1"/>
    <property type="molecule type" value="Genomic_DNA"/>
</dbReference>
<feature type="compositionally biased region" description="Low complexity" evidence="4">
    <location>
        <begin position="381"/>
        <end position="400"/>
    </location>
</feature>
<evidence type="ECO:0000259" key="5">
    <source>
        <dbReference type="Pfam" id="PF20147"/>
    </source>
</evidence>
<dbReference type="Pfam" id="PF20147">
    <property type="entry name" value="Crinkler"/>
    <property type="match status" value="1"/>
</dbReference>
<comment type="caution">
    <text evidence="7">The sequence shown here is derived from an EMBL/GenBank/DDBJ whole genome shotgun (WGS) entry which is preliminary data.</text>
</comment>
<feature type="region of interest" description="Disordered" evidence="4">
    <location>
        <begin position="358"/>
        <end position="431"/>
    </location>
</feature>
<dbReference type="InterPro" id="IPR057626">
    <property type="entry name" value="S-S_Temptin"/>
</dbReference>
<feature type="domain" description="Temptin Cys/Cys disulfide" evidence="6">
    <location>
        <begin position="256"/>
        <end position="341"/>
    </location>
</feature>
<reference evidence="7" key="1">
    <citation type="submission" date="2019-03" db="EMBL/GenBank/DDBJ databases">
        <title>Long read genome sequence of the mycoparasitic Pythium oligandrum ATCC 38472 isolated from sugarbeet rhizosphere.</title>
        <authorList>
            <person name="Gaulin E."/>
        </authorList>
    </citation>
    <scope>NUCLEOTIDE SEQUENCE</scope>
    <source>
        <strain evidence="7">ATCC 38472_TT</strain>
    </source>
</reference>
<feature type="compositionally biased region" description="Pro residues" evidence="4">
    <location>
        <begin position="401"/>
        <end position="412"/>
    </location>
</feature>
<accession>A0A8K1CA14</accession>
<evidence type="ECO:0000259" key="6">
    <source>
        <dbReference type="Pfam" id="PF24784"/>
    </source>
</evidence>
<dbReference type="PANTHER" id="PTHR34737:SF2">
    <property type="entry name" value="EF-HAND DOMAIN-CONTAINING PROTEIN"/>
    <property type="match status" value="1"/>
</dbReference>
<evidence type="ECO:0000256" key="3">
    <source>
        <dbReference type="ARBA" id="ARBA00022525"/>
    </source>
</evidence>
<feature type="domain" description="Crinkler effector protein N-terminal" evidence="5">
    <location>
        <begin position="7"/>
        <end position="111"/>
    </location>
</feature>
<gene>
    <name evidence="7" type="ORF">Poli38472_004553</name>
</gene>
<dbReference type="Proteomes" id="UP000794436">
    <property type="component" value="Unassembled WGS sequence"/>
</dbReference>
<protein>
    <submittedName>
        <fullName evidence="7">Uncharacterized protein</fullName>
    </submittedName>
</protein>
<dbReference type="AlphaFoldDB" id="A0A8K1CA14"/>
<feature type="compositionally biased region" description="Pro residues" evidence="4">
    <location>
        <begin position="362"/>
        <end position="373"/>
    </location>
</feature>